<dbReference type="Proteomes" id="UP000186168">
    <property type="component" value="Unassembled WGS sequence"/>
</dbReference>
<keyword evidence="2" id="KW-1185">Reference proteome</keyword>
<reference evidence="1 2" key="1">
    <citation type="submission" date="2013-05" db="EMBL/GenBank/DDBJ databases">
        <title>Genome sequence of Streptomyces sparsogenes DSM 40356.</title>
        <authorList>
            <person name="Coyne S."/>
            <person name="Seebeck F.P."/>
        </authorList>
    </citation>
    <scope>NUCLEOTIDE SEQUENCE [LARGE SCALE GENOMIC DNA]</scope>
    <source>
        <strain evidence="1 2">DSM 40356</strain>
    </source>
</reference>
<dbReference type="Gene3D" id="3.40.1260.10">
    <property type="entry name" value="DsrEFH-like"/>
    <property type="match status" value="1"/>
</dbReference>
<dbReference type="EMBL" id="ASQP01000502">
    <property type="protein sequence ID" value="OMI33893.1"/>
    <property type="molecule type" value="Genomic_DNA"/>
</dbReference>
<evidence type="ECO:0000313" key="2">
    <source>
        <dbReference type="Proteomes" id="UP000186168"/>
    </source>
</evidence>
<protein>
    <recommendedName>
        <fullName evidence="3">DsrE family protein</fullName>
    </recommendedName>
</protein>
<proteinExistence type="predicted"/>
<organism evidence="1 2">
    <name type="scientific">Streptomyces sparsogenes DSM 40356</name>
    <dbReference type="NCBI Taxonomy" id="1331668"/>
    <lineage>
        <taxon>Bacteria</taxon>
        <taxon>Bacillati</taxon>
        <taxon>Actinomycetota</taxon>
        <taxon>Actinomycetes</taxon>
        <taxon>Kitasatosporales</taxon>
        <taxon>Streptomycetaceae</taxon>
        <taxon>Streptomyces</taxon>
    </lineage>
</organism>
<evidence type="ECO:0008006" key="3">
    <source>
        <dbReference type="Google" id="ProtNLM"/>
    </source>
</evidence>
<name>A0A1R1S6P1_9ACTN</name>
<dbReference type="STRING" id="67365.GCA_001704635_04959"/>
<dbReference type="GeneID" id="96742585"/>
<dbReference type="SUPFAM" id="SSF75169">
    <property type="entry name" value="DsrEFH-like"/>
    <property type="match status" value="1"/>
</dbReference>
<dbReference type="AlphaFoldDB" id="A0A1R1S6P1"/>
<dbReference type="InterPro" id="IPR027396">
    <property type="entry name" value="DsrEFH-like"/>
</dbReference>
<dbReference type="RefSeq" id="WP_065959892.1">
    <property type="nucleotide sequence ID" value="NZ_ASQP01000502.1"/>
</dbReference>
<sequence length="108" mass="11252">MTDHLLVESGGPESGAACERFAGDALRLLQDGHHVVLFLVENGVTAALPGASQGVAAFLRSGGELWVDTFSAAQRALVAGDLLPGSRMADMDEVADRLLAPGSRAVWH</sequence>
<gene>
    <name evidence="1" type="ORF">SPAR_39186</name>
</gene>
<comment type="caution">
    <text evidence="1">The sequence shown here is derived from an EMBL/GenBank/DDBJ whole genome shotgun (WGS) entry which is preliminary data.</text>
</comment>
<accession>A0A1R1S6P1</accession>
<evidence type="ECO:0000313" key="1">
    <source>
        <dbReference type="EMBL" id="OMI33893.1"/>
    </source>
</evidence>